<dbReference type="PANTHER" id="PTHR11008">
    <property type="entry name" value="PROTEIN TAKEOUT-LIKE PROTEIN"/>
    <property type="match status" value="1"/>
</dbReference>
<protein>
    <submittedName>
        <fullName evidence="5">Uncharacterized protein</fullName>
    </submittedName>
</protein>
<evidence type="ECO:0000256" key="2">
    <source>
        <dbReference type="ARBA" id="ARBA00023108"/>
    </source>
</evidence>
<reference evidence="5" key="2">
    <citation type="submission" date="2022-10" db="EMBL/GenBank/DDBJ databases">
        <authorList>
            <consortium name="ENA_rothamsted_submissions"/>
            <consortium name="culmorum"/>
            <person name="King R."/>
        </authorList>
    </citation>
    <scope>NUCLEOTIDE SEQUENCE</scope>
</reference>
<feature type="signal peptide" evidence="4">
    <location>
        <begin position="1"/>
        <end position="19"/>
    </location>
</feature>
<accession>A0A9P0DX32</accession>
<evidence type="ECO:0000256" key="1">
    <source>
        <dbReference type="ARBA" id="ARBA00022729"/>
    </source>
</evidence>
<dbReference type="Gene3D" id="3.15.10.30">
    <property type="entry name" value="Haemolymph juvenile hormone binding protein"/>
    <property type="match status" value="1"/>
</dbReference>
<evidence type="ECO:0000313" key="6">
    <source>
        <dbReference type="Proteomes" id="UP001153737"/>
    </source>
</evidence>
<feature type="chain" id="PRO_5040250918" evidence="4">
    <location>
        <begin position="20"/>
        <end position="247"/>
    </location>
</feature>
<sequence>MFNCFVFVLLQLFFVVVLSRKIYFPSYLKPCSLSAPDFSSCCLQHGREAIPFILKGDKKFGIPNLQPLNVPYVEVNAGRDLTIFLKDLKVHGLENVDLKLVKIDTKAKRITLKLDVPKLELIGQYKVDGKIMILPIKGEGDVSITAIGGKYEYDFDYVLENVKGEEYMAMTTNDELDFKLEKAVFKLDNLFNGDEVLGKQMNSFLNDNWKEVIGELGGAISQTVGTLARSIVSGIFKKIPYKALILA</sequence>
<keyword evidence="1 4" id="KW-0732">Signal</keyword>
<dbReference type="EMBL" id="OU896713">
    <property type="protein sequence ID" value="CAH1175610.1"/>
    <property type="molecule type" value="Genomic_DNA"/>
</dbReference>
<name>A0A9P0DX32_PHACE</name>
<comment type="similarity">
    <text evidence="3">Belongs to the TO family.</text>
</comment>
<dbReference type="GO" id="GO:0005615">
    <property type="term" value="C:extracellular space"/>
    <property type="evidence" value="ECO:0007669"/>
    <property type="project" value="TreeGrafter"/>
</dbReference>
<keyword evidence="2" id="KW-0090">Biological rhythms</keyword>
<organism evidence="5 6">
    <name type="scientific">Phaedon cochleariae</name>
    <name type="common">Mustard beetle</name>
    <dbReference type="NCBI Taxonomy" id="80249"/>
    <lineage>
        <taxon>Eukaryota</taxon>
        <taxon>Metazoa</taxon>
        <taxon>Ecdysozoa</taxon>
        <taxon>Arthropoda</taxon>
        <taxon>Hexapoda</taxon>
        <taxon>Insecta</taxon>
        <taxon>Pterygota</taxon>
        <taxon>Neoptera</taxon>
        <taxon>Endopterygota</taxon>
        <taxon>Coleoptera</taxon>
        <taxon>Polyphaga</taxon>
        <taxon>Cucujiformia</taxon>
        <taxon>Chrysomeloidea</taxon>
        <taxon>Chrysomelidae</taxon>
        <taxon>Chrysomelinae</taxon>
        <taxon>Chrysomelini</taxon>
        <taxon>Phaedon</taxon>
    </lineage>
</organism>
<dbReference type="InterPro" id="IPR038606">
    <property type="entry name" value="To_sf"/>
</dbReference>
<keyword evidence="6" id="KW-1185">Reference proteome</keyword>
<evidence type="ECO:0000313" key="5">
    <source>
        <dbReference type="EMBL" id="CAH1175610.1"/>
    </source>
</evidence>
<dbReference type="InterPro" id="IPR010562">
    <property type="entry name" value="Haemolymph_juvenile_hormone-bd"/>
</dbReference>
<reference evidence="5" key="1">
    <citation type="submission" date="2022-01" db="EMBL/GenBank/DDBJ databases">
        <authorList>
            <person name="King R."/>
        </authorList>
    </citation>
    <scope>NUCLEOTIDE SEQUENCE</scope>
</reference>
<gene>
    <name evidence="5" type="ORF">PHAECO_LOCUS11414</name>
</gene>
<dbReference type="Pfam" id="PF06585">
    <property type="entry name" value="JHBP"/>
    <property type="match status" value="1"/>
</dbReference>
<proteinExistence type="inferred from homology"/>
<dbReference type="AlphaFoldDB" id="A0A9P0DX32"/>
<dbReference type="PANTHER" id="PTHR11008:SF32">
    <property type="entry name" value="CIRCADIAN CLOCK-CONTROLLED PROTEIN DAYWAKE-RELATED"/>
    <property type="match status" value="1"/>
</dbReference>
<evidence type="ECO:0000256" key="3">
    <source>
        <dbReference type="ARBA" id="ARBA00060902"/>
    </source>
</evidence>
<dbReference type="GO" id="GO:0007623">
    <property type="term" value="P:circadian rhythm"/>
    <property type="evidence" value="ECO:0007669"/>
    <property type="project" value="UniProtKB-ARBA"/>
</dbReference>
<dbReference type="OrthoDB" id="8194225at2759"/>
<dbReference type="Proteomes" id="UP001153737">
    <property type="component" value="Chromosome 7"/>
</dbReference>
<dbReference type="SMART" id="SM00700">
    <property type="entry name" value="JHBP"/>
    <property type="match status" value="1"/>
</dbReference>
<evidence type="ECO:0000256" key="4">
    <source>
        <dbReference type="SAM" id="SignalP"/>
    </source>
</evidence>
<dbReference type="FunFam" id="3.15.10.30:FF:000001">
    <property type="entry name" value="Takeout-like protein 1"/>
    <property type="match status" value="1"/>
</dbReference>